<evidence type="ECO:0000256" key="7">
    <source>
        <dbReference type="SAM" id="MobiDB-lite"/>
    </source>
</evidence>
<evidence type="ECO:0000313" key="10">
    <source>
        <dbReference type="EMBL" id="CAD8693684.1"/>
    </source>
</evidence>
<evidence type="ECO:0000256" key="2">
    <source>
        <dbReference type="ARBA" id="ARBA00022676"/>
    </source>
</evidence>
<dbReference type="PANTHER" id="PTHR31485">
    <property type="entry name" value="PEPTIDYL SERINE ALPHA-GALACTOSYLTRANSFERASE"/>
    <property type="match status" value="1"/>
</dbReference>
<protein>
    <recommendedName>
        <fullName evidence="9">Hydroxyproline O-arabinosyltransferase-like domain-containing protein</fullName>
    </recommendedName>
</protein>
<gene>
    <name evidence="10" type="ORF">CLEI1391_LOCUS17867</name>
</gene>
<sequence length="672" mass="71227">MSGRGLGHAAPRRSGSSQFKLVVIALFSCGLLGGYLFFGSPNTGAMHRRGLGNDLHFGGHHDMGASSIKTGGQSAILGNAGVGSSSTAGAKAGGVLSRFATRYTGKVAPVASPPPHVAVTENDQRHPHNVVNMMAGQSGQDEIKADQVSQLLAQQSDTSEAAAAKKASAAATTDTGKGSLKKGSSSMVSGKGSKASKASSTTGTGHAASADTSAVIDASTGSKAKGGKGSATGGDAAGVHSSVASTTAALKKASDQLKAANAVLEKAGVAAADDAAATTTSTTSTAKKSSTSTRAAGARKGGNAAGIIQFKPNAEGRIESFNTQDAPGCAGAGKDCGLPGDTIHTLFTSNGSPYQNFQARVMVATWHLVRQQPGGEKLVAMTRVLHRTTPDELMDEVDTFRADPLQPECDKWCWFPVADRANAMQQWIDAVAKTPSLQKAPWVLLLETDYVWVKPLQAPGDAYNPKVPGLSFAFDYIGPSNHVVGQILKDYCPTCEQSTVPNSGPAPVLARYEDFKAATPLWEELSKWIETHEDAKKVLGWVREMYAWDIAVALHPDIKMLTEEPYISRLIVQPPHEDHLGAASMCHYTWGAIYNDTKGEVWRWEKRDYTSPENALKVPHLKMPPHPYQPNTWHLQAHEPVTQRLHETLEAMIAQMNRAIDKLPDLTNKAKP</sequence>
<organism evidence="10">
    <name type="scientific">Chlamydomonas leiostraca</name>
    <dbReference type="NCBI Taxonomy" id="1034604"/>
    <lineage>
        <taxon>Eukaryota</taxon>
        <taxon>Viridiplantae</taxon>
        <taxon>Chlorophyta</taxon>
        <taxon>core chlorophytes</taxon>
        <taxon>Chlorophyceae</taxon>
        <taxon>CS clade</taxon>
        <taxon>Chlamydomonadales</taxon>
        <taxon>Chlamydomonadaceae</taxon>
        <taxon>Chlamydomonas</taxon>
    </lineage>
</organism>
<keyword evidence="4 8" id="KW-0812">Transmembrane</keyword>
<accession>A0A7S0X0W7</accession>
<keyword evidence="2" id="KW-0328">Glycosyltransferase</keyword>
<feature type="region of interest" description="Disordered" evidence="7">
    <location>
        <begin position="271"/>
        <end position="302"/>
    </location>
</feature>
<keyword evidence="6 8" id="KW-0472">Membrane</keyword>
<dbReference type="GO" id="GO:0016020">
    <property type="term" value="C:membrane"/>
    <property type="evidence" value="ECO:0007669"/>
    <property type="project" value="UniProtKB-SubCell"/>
</dbReference>
<dbReference type="InterPro" id="IPR056508">
    <property type="entry name" value="HPAT-like"/>
</dbReference>
<evidence type="ECO:0000256" key="4">
    <source>
        <dbReference type="ARBA" id="ARBA00022692"/>
    </source>
</evidence>
<dbReference type="GO" id="GO:0016757">
    <property type="term" value="F:glycosyltransferase activity"/>
    <property type="evidence" value="ECO:0007669"/>
    <property type="project" value="UniProtKB-KW"/>
</dbReference>
<feature type="transmembrane region" description="Helical" evidence="8">
    <location>
        <begin position="21"/>
        <end position="38"/>
    </location>
</feature>
<evidence type="ECO:0000256" key="8">
    <source>
        <dbReference type="SAM" id="Phobius"/>
    </source>
</evidence>
<evidence type="ECO:0000256" key="5">
    <source>
        <dbReference type="ARBA" id="ARBA00022989"/>
    </source>
</evidence>
<evidence type="ECO:0000259" key="9">
    <source>
        <dbReference type="Pfam" id="PF23452"/>
    </source>
</evidence>
<reference evidence="10" key="1">
    <citation type="submission" date="2021-01" db="EMBL/GenBank/DDBJ databases">
        <authorList>
            <person name="Corre E."/>
            <person name="Pelletier E."/>
            <person name="Niang G."/>
            <person name="Scheremetjew M."/>
            <person name="Finn R."/>
            <person name="Kale V."/>
            <person name="Holt S."/>
            <person name="Cochrane G."/>
            <person name="Meng A."/>
            <person name="Brown T."/>
            <person name="Cohen L."/>
        </authorList>
    </citation>
    <scope>NUCLEOTIDE SEQUENCE</scope>
    <source>
        <strain evidence="10">SAG 11-49</strain>
    </source>
</reference>
<dbReference type="AlphaFoldDB" id="A0A7S0X0W7"/>
<feature type="compositionally biased region" description="Gly residues" evidence="7">
    <location>
        <begin position="227"/>
        <end position="236"/>
    </location>
</feature>
<evidence type="ECO:0000256" key="1">
    <source>
        <dbReference type="ARBA" id="ARBA00004167"/>
    </source>
</evidence>
<dbReference type="PANTHER" id="PTHR31485:SF17">
    <property type="match status" value="1"/>
</dbReference>
<dbReference type="EMBL" id="HBFB01031885">
    <property type="protein sequence ID" value="CAD8693684.1"/>
    <property type="molecule type" value="Transcribed_RNA"/>
</dbReference>
<dbReference type="Pfam" id="PF23452">
    <property type="entry name" value="HPAT"/>
    <property type="match status" value="1"/>
</dbReference>
<evidence type="ECO:0000256" key="6">
    <source>
        <dbReference type="ARBA" id="ARBA00023136"/>
    </source>
</evidence>
<proteinExistence type="predicted"/>
<feature type="region of interest" description="Disordered" evidence="7">
    <location>
        <begin position="219"/>
        <end position="238"/>
    </location>
</feature>
<comment type="subcellular location">
    <subcellularLocation>
        <location evidence="1">Membrane</location>
        <topology evidence="1">Single-pass membrane protein</topology>
    </subcellularLocation>
</comment>
<feature type="region of interest" description="Disordered" evidence="7">
    <location>
        <begin position="168"/>
        <end position="211"/>
    </location>
</feature>
<feature type="compositionally biased region" description="Low complexity" evidence="7">
    <location>
        <begin position="271"/>
        <end position="298"/>
    </location>
</feature>
<feature type="domain" description="Hydroxyproline O-arabinosyltransferase-like" evidence="9">
    <location>
        <begin position="344"/>
        <end position="626"/>
    </location>
</feature>
<name>A0A7S0X0W7_9CHLO</name>
<keyword evidence="5 8" id="KW-1133">Transmembrane helix</keyword>
<dbReference type="InterPro" id="IPR044845">
    <property type="entry name" value="HPAT/SRGT1-like"/>
</dbReference>
<keyword evidence="3" id="KW-0808">Transferase</keyword>
<evidence type="ECO:0000256" key="3">
    <source>
        <dbReference type="ARBA" id="ARBA00022679"/>
    </source>
</evidence>